<sequence>MCKKPSLVGVKTILYKPILMLSATVYLIPLNPFLTTFDKRHTRYQTLSS</sequence>
<gene>
    <name evidence="2" type="ORF">HanXRQr2_Chr07g0311781</name>
</gene>
<protein>
    <submittedName>
        <fullName evidence="2">Uncharacterized protein</fullName>
    </submittedName>
</protein>
<comment type="caution">
    <text evidence="2">The sequence shown here is derived from an EMBL/GenBank/DDBJ whole genome shotgun (WGS) entry which is preliminary data.</text>
</comment>
<organism evidence="2 3">
    <name type="scientific">Helianthus annuus</name>
    <name type="common">Common sunflower</name>
    <dbReference type="NCBI Taxonomy" id="4232"/>
    <lineage>
        <taxon>Eukaryota</taxon>
        <taxon>Viridiplantae</taxon>
        <taxon>Streptophyta</taxon>
        <taxon>Embryophyta</taxon>
        <taxon>Tracheophyta</taxon>
        <taxon>Spermatophyta</taxon>
        <taxon>Magnoliopsida</taxon>
        <taxon>eudicotyledons</taxon>
        <taxon>Gunneridae</taxon>
        <taxon>Pentapetalae</taxon>
        <taxon>asterids</taxon>
        <taxon>campanulids</taxon>
        <taxon>Asterales</taxon>
        <taxon>Asteraceae</taxon>
        <taxon>Asteroideae</taxon>
        <taxon>Heliantheae alliance</taxon>
        <taxon>Heliantheae</taxon>
        <taxon>Helianthus</taxon>
    </lineage>
</organism>
<keyword evidence="1" id="KW-1133">Transmembrane helix</keyword>
<accession>A0A9K3INY6</accession>
<dbReference type="Gramene" id="mRNA:HanXRQr2_Chr07g0311781">
    <property type="protein sequence ID" value="CDS:HanXRQr2_Chr07g0311781.1"/>
    <property type="gene ID" value="HanXRQr2_Chr07g0311781"/>
</dbReference>
<proteinExistence type="predicted"/>
<dbReference type="AlphaFoldDB" id="A0A9K3INY6"/>
<feature type="transmembrane region" description="Helical" evidence="1">
    <location>
        <begin position="13"/>
        <end position="34"/>
    </location>
</feature>
<evidence type="ECO:0000256" key="1">
    <source>
        <dbReference type="SAM" id="Phobius"/>
    </source>
</evidence>
<keyword evidence="3" id="KW-1185">Reference proteome</keyword>
<evidence type="ECO:0000313" key="2">
    <source>
        <dbReference type="EMBL" id="KAF5800067.1"/>
    </source>
</evidence>
<dbReference type="Proteomes" id="UP000215914">
    <property type="component" value="Unassembled WGS sequence"/>
</dbReference>
<name>A0A9K3INY6_HELAN</name>
<dbReference type="EMBL" id="MNCJ02000322">
    <property type="protein sequence ID" value="KAF5800067.1"/>
    <property type="molecule type" value="Genomic_DNA"/>
</dbReference>
<keyword evidence="1" id="KW-0812">Transmembrane</keyword>
<reference evidence="2" key="2">
    <citation type="submission" date="2020-06" db="EMBL/GenBank/DDBJ databases">
        <title>Helianthus annuus Genome sequencing and assembly Release 2.</title>
        <authorList>
            <person name="Gouzy J."/>
            <person name="Langlade N."/>
            <person name="Munos S."/>
        </authorList>
    </citation>
    <scope>NUCLEOTIDE SEQUENCE</scope>
    <source>
        <tissue evidence="2">Leaves</tissue>
    </source>
</reference>
<reference evidence="2" key="1">
    <citation type="journal article" date="2017" name="Nature">
        <title>The sunflower genome provides insights into oil metabolism, flowering and Asterid evolution.</title>
        <authorList>
            <person name="Badouin H."/>
            <person name="Gouzy J."/>
            <person name="Grassa C.J."/>
            <person name="Murat F."/>
            <person name="Staton S.E."/>
            <person name="Cottret L."/>
            <person name="Lelandais-Briere C."/>
            <person name="Owens G.L."/>
            <person name="Carrere S."/>
            <person name="Mayjonade B."/>
            <person name="Legrand L."/>
            <person name="Gill N."/>
            <person name="Kane N.C."/>
            <person name="Bowers J.E."/>
            <person name="Hubner S."/>
            <person name="Bellec A."/>
            <person name="Berard A."/>
            <person name="Berges H."/>
            <person name="Blanchet N."/>
            <person name="Boniface M.C."/>
            <person name="Brunel D."/>
            <person name="Catrice O."/>
            <person name="Chaidir N."/>
            <person name="Claudel C."/>
            <person name="Donnadieu C."/>
            <person name="Faraut T."/>
            <person name="Fievet G."/>
            <person name="Helmstetter N."/>
            <person name="King M."/>
            <person name="Knapp S.J."/>
            <person name="Lai Z."/>
            <person name="Le Paslier M.C."/>
            <person name="Lippi Y."/>
            <person name="Lorenzon L."/>
            <person name="Mandel J.R."/>
            <person name="Marage G."/>
            <person name="Marchand G."/>
            <person name="Marquand E."/>
            <person name="Bret-Mestries E."/>
            <person name="Morien E."/>
            <person name="Nambeesan S."/>
            <person name="Nguyen T."/>
            <person name="Pegot-Espagnet P."/>
            <person name="Pouilly N."/>
            <person name="Raftis F."/>
            <person name="Sallet E."/>
            <person name="Schiex T."/>
            <person name="Thomas J."/>
            <person name="Vandecasteele C."/>
            <person name="Vares D."/>
            <person name="Vear F."/>
            <person name="Vautrin S."/>
            <person name="Crespi M."/>
            <person name="Mangin B."/>
            <person name="Burke J.M."/>
            <person name="Salse J."/>
            <person name="Munos S."/>
            <person name="Vincourt P."/>
            <person name="Rieseberg L.H."/>
            <person name="Langlade N.B."/>
        </authorList>
    </citation>
    <scope>NUCLEOTIDE SEQUENCE</scope>
    <source>
        <tissue evidence="2">Leaves</tissue>
    </source>
</reference>
<keyword evidence="1" id="KW-0472">Membrane</keyword>
<evidence type="ECO:0000313" key="3">
    <source>
        <dbReference type="Proteomes" id="UP000215914"/>
    </source>
</evidence>